<dbReference type="AlphaFoldDB" id="A0A0V1GHJ4"/>
<dbReference type="OrthoDB" id="5932113at2759"/>
<sequence>MYSDGQSANFTGHSLDKYRIVFNQTLQHSLIYRYVTHLGRKPSKTITIKTFRKTLFHTKRENSIGYSHEISKFLKILLLFRNDMNWSEKIRNHEWTWSHVARLRISRDIAEFTYGTKI</sequence>
<organism evidence="1 2">
    <name type="scientific">Trichinella zimbabwensis</name>
    <dbReference type="NCBI Taxonomy" id="268475"/>
    <lineage>
        <taxon>Eukaryota</taxon>
        <taxon>Metazoa</taxon>
        <taxon>Ecdysozoa</taxon>
        <taxon>Nematoda</taxon>
        <taxon>Enoplea</taxon>
        <taxon>Dorylaimia</taxon>
        <taxon>Trichinellida</taxon>
        <taxon>Trichinellidae</taxon>
        <taxon>Trichinella</taxon>
    </lineage>
</organism>
<comment type="caution">
    <text evidence="1">The sequence shown here is derived from an EMBL/GenBank/DDBJ whole genome shotgun (WGS) entry which is preliminary data.</text>
</comment>
<proteinExistence type="predicted"/>
<protein>
    <submittedName>
        <fullName evidence="1">Uncharacterized protein</fullName>
    </submittedName>
</protein>
<gene>
    <name evidence="1" type="ORF">T11_3463</name>
</gene>
<evidence type="ECO:0000313" key="1">
    <source>
        <dbReference type="EMBL" id="KRY97267.1"/>
    </source>
</evidence>
<reference evidence="1 2" key="1">
    <citation type="submission" date="2015-01" db="EMBL/GenBank/DDBJ databases">
        <title>Evolution of Trichinella species and genotypes.</title>
        <authorList>
            <person name="Korhonen P.K."/>
            <person name="Edoardo P."/>
            <person name="Giuseppe L.R."/>
            <person name="Gasser R.B."/>
        </authorList>
    </citation>
    <scope>NUCLEOTIDE SEQUENCE [LARGE SCALE GENOMIC DNA]</scope>
    <source>
        <strain evidence="1">ISS1029</strain>
    </source>
</reference>
<dbReference type="EMBL" id="JYDP01002172">
    <property type="protein sequence ID" value="KRY97267.1"/>
    <property type="molecule type" value="Genomic_DNA"/>
</dbReference>
<keyword evidence="2" id="KW-1185">Reference proteome</keyword>
<accession>A0A0V1GHJ4</accession>
<evidence type="ECO:0000313" key="2">
    <source>
        <dbReference type="Proteomes" id="UP000055024"/>
    </source>
</evidence>
<name>A0A0V1GHJ4_9BILA</name>
<dbReference type="Proteomes" id="UP000055024">
    <property type="component" value="Unassembled WGS sequence"/>
</dbReference>